<keyword evidence="3 4" id="KW-0012">Acyltransferase</keyword>
<keyword evidence="6" id="KW-1185">Reference proteome</keyword>
<dbReference type="InterPro" id="IPR028345">
    <property type="entry name" value="Antibiotic_NAT-like"/>
</dbReference>
<comment type="catalytic activity">
    <reaction evidence="4">
        <text>a 2-deoxystreptamine antibiotic + acetyl-CoA = an N(3)-acetyl-2-deoxystreptamine antibiotic + CoA + H(+)</text>
        <dbReference type="Rhea" id="RHEA:12665"/>
        <dbReference type="ChEBI" id="CHEBI:15378"/>
        <dbReference type="ChEBI" id="CHEBI:57287"/>
        <dbReference type="ChEBI" id="CHEBI:57288"/>
        <dbReference type="ChEBI" id="CHEBI:57921"/>
        <dbReference type="ChEBI" id="CHEBI:77452"/>
        <dbReference type="EC" id="2.3.1.81"/>
    </reaction>
</comment>
<gene>
    <name evidence="5" type="ORF">LQE99_04845</name>
</gene>
<keyword evidence="2 4" id="KW-0808">Transferase</keyword>
<organism evidence="5 6">
    <name type="scientific">Amedibacillus hominis</name>
    <dbReference type="NCBI Taxonomy" id="2897776"/>
    <lineage>
        <taxon>Bacteria</taxon>
        <taxon>Bacillati</taxon>
        <taxon>Bacillota</taxon>
        <taxon>Erysipelotrichia</taxon>
        <taxon>Erysipelotrichales</taxon>
        <taxon>Erysipelotrichaceae</taxon>
        <taxon>Amedibacillus</taxon>
    </lineage>
</organism>
<dbReference type="InterPro" id="IPR003679">
    <property type="entry name" value="Amioglycoside_AcTrfase"/>
</dbReference>
<accession>A0ABS9R473</accession>
<evidence type="ECO:0000256" key="4">
    <source>
        <dbReference type="RuleBase" id="RU365031"/>
    </source>
</evidence>
<dbReference type="Proteomes" id="UP001202402">
    <property type="component" value="Unassembled WGS sequence"/>
</dbReference>
<dbReference type="Pfam" id="PF02522">
    <property type="entry name" value="Antibiotic_NAT"/>
    <property type="match status" value="1"/>
</dbReference>
<dbReference type="EMBL" id="JAKVPQ010000002">
    <property type="protein sequence ID" value="MCH4284463.1"/>
    <property type="molecule type" value="Genomic_DNA"/>
</dbReference>
<keyword evidence="4" id="KW-0046">Antibiotic resistance</keyword>
<dbReference type="RefSeq" id="WP_117455735.1">
    <property type="nucleotide sequence ID" value="NZ_JAKVPQ010000002.1"/>
</dbReference>
<evidence type="ECO:0000313" key="5">
    <source>
        <dbReference type="EMBL" id="MCH4284463.1"/>
    </source>
</evidence>
<comment type="similarity">
    <text evidence="1 4">Belongs to the antibiotic N-acetyltransferase family.</text>
</comment>
<dbReference type="SUPFAM" id="SSF110710">
    <property type="entry name" value="TTHA0583/YokD-like"/>
    <property type="match status" value="1"/>
</dbReference>
<evidence type="ECO:0000256" key="2">
    <source>
        <dbReference type="ARBA" id="ARBA00022679"/>
    </source>
</evidence>
<evidence type="ECO:0000313" key="6">
    <source>
        <dbReference type="Proteomes" id="UP001202402"/>
    </source>
</evidence>
<evidence type="ECO:0000256" key="1">
    <source>
        <dbReference type="ARBA" id="ARBA00006383"/>
    </source>
</evidence>
<dbReference type="PANTHER" id="PTHR11104:SF0">
    <property type="entry name" value="SPBETA PROPHAGE-DERIVED AMINOGLYCOSIDE N(3')-ACETYLTRANSFERASE-LIKE PROTEIN YOKD"/>
    <property type="match status" value="1"/>
</dbReference>
<comment type="caution">
    <text evidence="5">The sequence shown here is derived from an EMBL/GenBank/DDBJ whole genome shotgun (WGS) entry which is preliminary data.</text>
</comment>
<proteinExistence type="inferred from homology"/>
<dbReference type="EC" id="2.3.1.-" evidence="4"/>
<sequence length="271" mass="31291">MAERSAYFIENERTVIHKQDIKIQLEQLGIQKGMLLIVNADTLHMGYLNGGCQAVIEALMECVGYEGTIVVPTFTPQYKDPACQKDKPPRQQWQEIRKQALPFDRKLSEPMGADPFVYQFLRNDAVLRSNHPLYSFAAWGKYAKLICDKHPLHFALGKDSPLGKIYEMNGYCILLGCEYEACTMFHMAEYQEDIFPVKLVSAPIESNHRILWKDLLDIEQHNENFSEIGEVMEDRKIVKTAYIANSKCHFFSAREAVNLASTYFHMYYDEI</sequence>
<protein>
    <recommendedName>
        <fullName evidence="4">Aminoglycoside N(3)-acetyltransferase</fullName>
        <ecNumber evidence="4">2.3.1.-</ecNumber>
    </recommendedName>
</protein>
<dbReference type="PANTHER" id="PTHR11104">
    <property type="entry name" value="AMINOGLYCOSIDE N3-ACETYLTRANSFERASE"/>
    <property type="match status" value="1"/>
</dbReference>
<name>A0ABS9R473_9FIRM</name>
<evidence type="ECO:0000256" key="3">
    <source>
        <dbReference type="ARBA" id="ARBA00023315"/>
    </source>
</evidence>
<reference evidence="5 6" key="1">
    <citation type="submission" date="2022-02" db="EMBL/GenBank/DDBJ databases">
        <title>Genome of Erysipelotrichaceae sp. nov. NSJ-176 isolated from human feces.</title>
        <authorList>
            <person name="Abdugheni R."/>
        </authorList>
    </citation>
    <scope>NUCLEOTIDE SEQUENCE [LARGE SCALE GENOMIC DNA]</scope>
    <source>
        <strain evidence="5 6">NSJ-176</strain>
    </source>
</reference>